<keyword evidence="13" id="KW-1185">Reference proteome</keyword>
<dbReference type="Gene3D" id="1.10.10.390">
    <property type="match status" value="1"/>
</dbReference>
<proteinExistence type="inferred from homology"/>
<dbReference type="Gene3D" id="3.90.360.10">
    <property type="entry name" value="Histone acetyl transferase 1 (HAT1), N-terminal domain"/>
    <property type="match status" value="1"/>
</dbReference>
<feature type="compositionally biased region" description="Low complexity" evidence="10">
    <location>
        <begin position="474"/>
        <end position="483"/>
    </location>
</feature>
<comment type="function">
    <text evidence="9">Catalytic component of the histone acetylase B (HAT-B) complex. Has intrinsic substrate specificity that modifies lysine in recognition sequence GXGKXG. Involved in DNA double-strand break repair.</text>
</comment>
<keyword evidence="6 9" id="KW-0539">Nucleus</keyword>
<comment type="catalytic activity">
    <reaction evidence="8 9">
        <text>L-lysyl-[protein] + acetyl-CoA = N(6)-acetyl-L-lysyl-[protein] + CoA + H(+)</text>
        <dbReference type="Rhea" id="RHEA:45948"/>
        <dbReference type="Rhea" id="RHEA-COMP:9752"/>
        <dbReference type="Rhea" id="RHEA-COMP:10731"/>
        <dbReference type="ChEBI" id="CHEBI:15378"/>
        <dbReference type="ChEBI" id="CHEBI:29969"/>
        <dbReference type="ChEBI" id="CHEBI:57287"/>
        <dbReference type="ChEBI" id="CHEBI:57288"/>
        <dbReference type="ChEBI" id="CHEBI:61930"/>
        <dbReference type="EC" id="2.3.1.48"/>
    </reaction>
</comment>
<accession>A0ABR4DNL0</accession>
<keyword evidence="5 9" id="KW-0808">Transferase</keyword>
<gene>
    <name evidence="12" type="ORF">VTJ83DRAFT_1167</name>
</gene>
<evidence type="ECO:0000313" key="12">
    <source>
        <dbReference type="EMBL" id="KAL2271796.1"/>
    </source>
</evidence>
<feature type="compositionally biased region" description="Acidic residues" evidence="10">
    <location>
        <begin position="372"/>
        <end position="381"/>
    </location>
</feature>
<comment type="similarity">
    <text evidence="2 9">Belongs to the HAT1 family.</text>
</comment>
<dbReference type="EC" id="2.3.1.48" evidence="3 9"/>
<sequence length="516" mass="57687">MSSGDDWSTPSNDALLLTLVSPSPSGPKTIGHSFHPRFTYSIFGESEEIFGYRDLEINLRYNASDLRPNLTVSYGKKFPTVGETEATDVEGALREFLPDVAFQKKSDFETAIKNVSADWTPPGALCAKFSTKGSHFEVWKASLADPAVKQLVRRIQILVPLFIEGGTPIDVDASDADRWTVFFLYEKKAASDDGSNPYVFAGYCTVYRFFVMLPKATPASSPSEEVVEKAAQSQDFDLSELPCRTRISQFIILPIFQGRGLGPRLYSHIYQDYLHHPQTVEITVEDPNEAFDDMRDVADLHFLRTLKEFRDLRINTELAIPKRGPAPDNIVDKAAWEATRAQAKMAPRQFARVLEMDLMSRLPETVRPGIEVPEEEEEEEKQAEAEANGKKPGKGKGKAPVRPRPTKEQEHRYRLWRLLLKVRLYKHNKDALGELEVPERIAKLDETVASVEFDYARLLLKAEEQAQRMRAEGAEASAGAAAAPLAKNGKRKADGNGEAPTVSKKVRVESVSDEEA</sequence>
<keyword evidence="7 9" id="KW-0012">Acyltransferase</keyword>
<evidence type="ECO:0000256" key="9">
    <source>
        <dbReference type="PIRNR" id="PIRNR038084"/>
    </source>
</evidence>
<evidence type="ECO:0000256" key="8">
    <source>
        <dbReference type="ARBA" id="ARBA00048017"/>
    </source>
</evidence>
<dbReference type="GeneID" id="98121940"/>
<evidence type="ECO:0000256" key="2">
    <source>
        <dbReference type="ARBA" id="ARBA00010543"/>
    </source>
</evidence>
<dbReference type="InterPro" id="IPR016181">
    <property type="entry name" value="Acyl_CoA_acyltransferase"/>
</dbReference>
<feature type="region of interest" description="Disordered" evidence="10">
    <location>
        <begin position="365"/>
        <end position="408"/>
    </location>
</feature>
<evidence type="ECO:0000256" key="7">
    <source>
        <dbReference type="ARBA" id="ARBA00023315"/>
    </source>
</evidence>
<evidence type="ECO:0000256" key="10">
    <source>
        <dbReference type="SAM" id="MobiDB-lite"/>
    </source>
</evidence>
<dbReference type="Gene3D" id="3.40.630.30">
    <property type="match status" value="1"/>
</dbReference>
<keyword evidence="9" id="KW-0963">Cytoplasm</keyword>
<dbReference type="EMBL" id="JAZGUE010000001">
    <property type="protein sequence ID" value="KAL2271796.1"/>
    <property type="molecule type" value="Genomic_DNA"/>
</dbReference>
<dbReference type="InterPro" id="IPR013523">
    <property type="entry name" value="Hist_AcTrfase_HAT1_C"/>
</dbReference>
<dbReference type="RefSeq" id="XP_070870520.1">
    <property type="nucleotide sequence ID" value="XM_071007296.1"/>
</dbReference>
<feature type="domain" description="Histone acetyl transferase HAT1 N-terminal" evidence="11">
    <location>
        <begin position="7"/>
        <end position="164"/>
    </location>
</feature>
<dbReference type="Pfam" id="PF21184">
    <property type="entry name" value="HAT1_C_fung"/>
    <property type="match status" value="1"/>
</dbReference>
<evidence type="ECO:0000259" key="11">
    <source>
        <dbReference type="Pfam" id="PF10394"/>
    </source>
</evidence>
<dbReference type="InterPro" id="IPR017380">
    <property type="entry name" value="Hist_AcTrfase_B-typ_cat-su"/>
</dbReference>
<evidence type="ECO:0000313" key="13">
    <source>
        <dbReference type="Proteomes" id="UP001600064"/>
    </source>
</evidence>
<evidence type="ECO:0000256" key="5">
    <source>
        <dbReference type="ARBA" id="ARBA00022679"/>
    </source>
</evidence>
<dbReference type="Proteomes" id="UP001600064">
    <property type="component" value="Unassembled WGS sequence"/>
</dbReference>
<reference evidence="12 13" key="1">
    <citation type="journal article" date="2024" name="Commun. Biol.">
        <title>Comparative genomic analysis of thermophilic fungi reveals convergent evolutionary adaptations and gene losses.</title>
        <authorList>
            <person name="Steindorff A.S."/>
            <person name="Aguilar-Pontes M.V."/>
            <person name="Robinson A.J."/>
            <person name="Andreopoulos B."/>
            <person name="LaButti K."/>
            <person name="Kuo A."/>
            <person name="Mondo S."/>
            <person name="Riley R."/>
            <person name="Otillar R."/>
            <person name="Haridas S."/>
            <person name="Lipzen A."/>
            <person name="Grimwood J."/>
            <person name="Schmutz J."/>
            <person name="Clum A."/>
            <person name="Reid I.D."/>
            <person name="Moisan M.C."/>
            <person name="Butler G."/>
            <person name="Nguyen T.T.M."/>
            <person name="Dewar K."/>
            <person name="Conant G."/>
            <person name="Drula E."/>
            <person name="Henrissat B."/>
            <person name="Hansel C."/>
            <person name="Singer S."/>
            <person name="Hutchinson M.I."/>
            <person name="de Vries R.P."/>
            <person name="Natvig D.O."/>
            <person name="Powell A.J."/>
            <person name="Tsang A."/>
            <person name="Grigoriev I.V."/>
        </authorList>
    </citation>
    <scope>NUCLEOTIDE SEQUENCE [LARGE SCALE GENOMIC DNA]</scope>
    <source>
        <strain evidence="12 13">ATCC 22073</strain>
    </source>
</reference>
<dbReference type="SUPFAM" id="SSF55729">
    <property type="entry name" value="Acyl-CoA N-acyltransferases (Nat)"/>
    <property type="match status" value="1"/>
</dbReference>
<name>A0ABR4DNL0_9PEZI</name>
<evidence type="ECO:0000256" key="3">
    <source>
        <dbReference type="ARBA" id="ARBA00013184"/>
    </source>
</evidence>
<feature type="compositionally biased region" description="Basic residues" evidence="10">
    <location>
        <begin position="391"/>
        <end position="401"/>
    </location>
</feature>
<comment type="caution">
    <text evidence="12">The sequence shown here is derived from an EMBL/GenBank/DDBJ whole genome shotgun (WGS) entry which is preliminary data.</text>
</comment>
<comment type="subcellular location">
    <subcellularLocation>
        <location evidence="9">Cytoplasm</location>
    </subcellularLocation>
    <subcellularLocation>
        <location evidence="1 9">Nucleus</location>
    </subcellularLocation>
</comment>
<dbReference type="PANTHER" id="PTHR12046">
    <property type="entry name" value="HISTONE ACETYLTRANSFERASE TYPE B CATALYTIC SUBUNIT"/>
    <property type="match status" value="1"/>
</dbReference>
<evidence type="ECO:0000256" key="4">
    <source>
        <dbReference type="ARBA" id="ARBA00021268"/>
    </source>
</evidence>
<feature type="region of interest" description="Disordered" evidence="10">
    <location>
        <begin position="471"/>
        <end position="516"/>
    </location>
</feature>
<organism evidence="12 13">
    <name type="scientific">Remersonia thermophila</name>
    <dbReference type="NCBI Taxonomy" id="72144"/>
    <lineage>
        <taxon>Eukaryota</taxon>
        <taxon>Fungi</taxon>
        <taxon>Dikarya</taxon>
        <taxon>Ascomycota</taxon>
        <taxon>Pezizomycotina</taxon>
        <taxon>Sordariomycetes</taxon>
        <taxon>Sordariomycetidae</taxon>
        <taxon>Sordariales</taxon>
        <taxon>Sordariales incertae sedis</taxon>
        <taxon>Remersonia</taxon>
    </lineage>
</organism>
<evidence type="ECO:0000256" key="1">
    <source>
        <dbReference type="ARBA" id="ARBA00004123"/>
    </source>
</evidence>
<dbReference type="InterPro" id="IPR037113">
    <property type="entry name" value="Hat1_N_sf"/>
</dbReference>
<comment type="subunit">
    <text evidence="9">Component of the HAT-B complex composed of at least HAT1 and HAT2. The HAT-B complex binds to histone H4 tail.</text>
</comment>
<protein>
    <recommendedName>
        <fullName evidence="4 9">Histone acetyltransferase type B catalytic subunit</fullName>
        <ecNumber evidence="3 9">2.3.1.48</ecNumber>
    </recommendedName>
</protein>
<dbReference type="InterPro" id="IPR019467">
    <property type="entry name" value="Hat1_N"/>
</dbReference>
<dbReference type="PIRSF" id="PIRSF038084">
    <property type="entry name" value="HAT-B_cat"/>
    <property type="match status" value="1"/>
</dbReference>
<dbReference type="Pfam" id="PF10394">
    <property type="entry name" value="Hat1_N"/>
    <property type="match status" value="1"/>
</dbReference>
<evidence type="ECO:0000256" key="6">
    <source>
        <dbReference type="ARBA" id="ARBA00023242"/>
    </source>
</evidence>